<feature type="compositionally biased region" description="Basic and acidic residues" evidence="6">
    <location>
        <begin position="315"/>
        <end position="328"/>
    </location>
</feature>
<evidence type="ECO:0000256" key="4">
    <source>
        <dbReference type="ARBA" id="ARBA00023004"/>
    </source>
</evidence>
<dbReference type="PROSITE" id="PS51471">
    <property type="entry name" value="FE2OG_OXY"/>
    <property type="match status" value="1"/>
</dbReference>
<keyword evidence="1 5" id="KW-0479">Metal-binding</keyword>
<dbReference type="Proteomes" id="UP000078240">
    <property type="component" value="Unassembled WGS sequence"/>
</dbReference>
<feature type="region of interest" description="Disordered" evidence="6">
    <location>
        <begin position="133"/>
        <end position="176"/>
    </location>
</feature>
<dbReference type="InterPro" id="IPR027450">
    <property type="entry name" value="AlkB-like"/>
</dbReference>
<dbReference type="EMBL" id="LSBH01000003">
    <property type="protein sequence ID" value="OAQ82387.1"/>
    <property type="molecule type" value="Genomic_DNA"/>
</dbReference>
<evidence type="ECO:0000256" key="6">
    <source>
        <dbReference type="SAM" id="MobiDB-lite"/>
    </source>
</evidence>
<dbReference type="SUPFAM" id="SSF51197">
    <property type="entry name" value="Clavaminate synthase-like"/>
    <property type="match status" value="1"/>
</dbReference>
<feature type="binding site" evidence="5">
    <location>
        <position position="356"/>
    </location>
    <ligand>
        <name>Fe cation</name>
        <dbReference type="ChEBI" id="CHEBI:24875"/>
        <note>catalytic</note>
    </ligand>
</feature>
<comment type="cofactor">
    <cofactor evidence="5">
        <name>Fe(2+)</name>
        <dbReference type="ChEBI" id="CHEBI:29033"/>
    </cofactor>
    <text evidence="5">Binds 1 Fe(2+) ion per subunit.</text>
</comment>
<dbReference type="InterPro" id="IPR037151">
    <property type="entry name" value="AlkB-like_sf"/>
</dbReference>
<evidence type="ECO:0000313" key="8">
    <source>
        <dbReference type="EMBL" id="OAQ82387.1"/>
    </source>
</evidence>
<dbReference type="PANTHER" id="PTHR16557:SF2">
    <property type="entry name" value="NUCLEIC ACID DIOXYGENASE ALKBH1"/>
    <property type="match status" value="1"/>
</dbReference>
<evidence type="ECO:0000313" key="9">
    <source>
        <dbReference type="Proteomes" id="UP000078240"/>
    </source>
</evidence>
<feature type="domain" description="Fe2OG dioxygenase" evidence="7">
    <location>
        <begin position="242"/>
        <end position="401"/>
    </location>
</feature>
<evidence type="ECO:0000256" key="2">
    <source>
        <dbReference type="ARBA" id="ARBA00022964"/>
    </source>
</evidence>
<accession>A0A179GWP1</accession>
<dbReference type="Gene3D" id="2.60.120.590">
    <property type="entry name" value="Alpha-ketoglutarate-dependent dioxygenase AlkB-like"/>
    <property type="match status" value="1"/>
</dbReference>
<feature type="binding site" evidence="5">
    <location>
        <position position="260"/>
    </location>
    <ligand>
        <name>Fe cation</name>
        <dbReference type="ChEBI" id="CHEBI:24875"/>
        <note>catalytic</note>
    </ligand>
</feature>
<evidence type="ECO:0000259" key="7">
    <source>
        <dbReference type="PROSITE" id="PS51471"/>
    </source>
</evidence>
<feature type="compositionally biased region" description="Low complexity" evidence="6">
    <location>
        <begin position="290"/>
        <end position="300"/>
    </location>
</feature>
<proteinExistence type="predicted"/>
<dbReference type="GO" id="GO:0005634">
    <property type="term" value="C:nucleus"/>
    <property type="evidence" value="ECO:0007669"/>
    <property type="project" value="TreeGrafter"/>
</dbReference>
<feature type="region of interest" description="Disordered" evidence="6">
    <location>
        <begin position="289"/>
        <end position="328"/>
    </location>
</feature>
<comment type="caution">
    <text evidence="8">The sequence shown here is derived from an EMBL/GenBank/DDBJ whole genome shotgun (WGS) entry which is preliminary data.</text>
</comment>
<gene>
    <name evidence="8" type="ORF">VFPBJ_04971</name>
</gene>
<dbReference type="InterPro" id="IPR004574">
    <property type="entry name" value="Alkb"/>
</dbReference>
<dbReference type="GO" id="GO:0046872">
    <property type="term" value="F:metal ion binding"/>
    <property type="evidence" value="ECO:0007669"/>
    <property type="project" value="UniProtKB-KW"/>
</dbReference>
<evidence type="ECO:0000256" key="3">
    <source>
        <dbReference type="ARBA" id="ARBA00023002"/>
    </source>
</evidence>
<sequence length="402" mass="44379">MAVSLAELDAHEQPSDAMRAEWKAFSKQELEALAHDPRIDDPRLLPLERSGFQATAAPIKREQLERAFSDLDPELASLAREDAPVLFHPLLPGLLIVPSLVPPRLQVALLDRMLHRDLSNPAHQTNMHLHYTLPYPAPVSSSPPPPSPPPSSSAPFSSPPSSSPSPHASFFSLPPDQPSTFTPLDPTIHKPLSARQVLQRRLHWVTLGGQYDWTNRVYPAAPPPAFPPDLAAFLEGLFPQTRAQAAIVNFYSPGDTMMMHRDVSEETDRGLVSLSFGCDCLFMIAPSGTSASSSSSSSSARAEGEQGAPAEMPDGDGHDQGAVRQGDKDEEKKYLLLRLRSGDAIYMTKESRYAWHGVPKVLRGTCPDYLENWPAEADGKYAEWEGWMKNKRINLNVRQMRD</sequence>
<protein>
    <submittedName>
        <fullName evidence="8">Oxoglutarate/iron-dependent oxygenase</fullName>
    </submittedName>
</protein>
<feature type="compositionally biased region" description="Pro residues" evidence="6">
    <location>
        <begin position="135"/>
        <end position="163"/>
    </location>
</feature>
<dbReference type="GO" id="GO:0051213">
    <property type="term" value="F:dioxygenase activity"/>
    <property type="evidence" value="ECO:0007669"/>
    <property type="project" value="UniProtKB-KW"/>
</dbReference>
<feature type="compositionally biased region" description="Low complexity" evidence="6">
    <location>
        <begin position="164"/>
        <end position="174"/>
    </location>
</feature>
<dbReference type="Pfam" id="PF13532">
    <property type="entry name" value="2OG-FeII_Oxy_2"/>
    <property type="match status" value="1"/>
</dbReference>
<name>A0A179GWP1_PURLI</name>
<evidence type="ECO:0000256" key="1">
    <source>
        <dbReference type="ARBA" id="ARBA00022723"/>
    </source>
</evidence>
<keyword evidence="2" id="KW-0223">Dioxygenase</keyword>
<reference evidence="8 9" key="1">
    <citation type="submission" date="2016-01" db="EMBL/GenBank/DDBJ databases">
        <title>Biosynthesis of antibiotic leucinostatins and their inhibition on Phytophthora in bio-control Purpureocillium lilacinum.</title>
        <authorList>
            <person name="Wang G."/>
            <person name="Liu Z."/>
            <person name="Lin R."/>
            <person name="Li E."/>
            <person name="Mao Z."/>
            <person name="Ling J."/>
            <person name="Yin W."/>
            <person name="Xie B."/>
        </authorList>
    </citation>
    <scope>NUCLEOTIDE SEQUENCE [LARGE SCALE GENOMIC DNA]</scope>
    <source>
        <strain evidence="8">PLBJ-1</strain>
    </source>
</reference>
<organism evidence="8 9">
    <name type="scientific">Purpureocillium lilacinum</name>
    <name type="common">Paecilomyces lilacinus</name>
    <dbReference type="NCBI Taxonomy" id="33203"/>
    <lineage>
        <taxon>Eukaryota</taxon>
        <taxon>Fungi</taxon>
        <taxon>Dikarya</taxon>
        <taxon>Ascomycota</taxon>
        <taxon>Pezizomycotina</taxon>
        <taxon>Sordariomycetes</taxon>
        <taxon>Hypocreomycetidae</taxon>
        <taxon>Hypocreales</taxon>
        <taxon>Ophiocordycipitaceae</taxon>
        <taxon>Purpureocillium</taxon>
    </lineage>
</organism>
<dbReference type="GO" id="GO:0005737">
    <property type="term" value="C:cytoplasm"/>
    <property type="evidence" value="ECO:0007669"/>
    <property type="project" value="TreeGrafter"/>
</dbReference>
<dbReference type="PANTHER" id="PTHR16557">
    <property type="entry name" value="ALKYLATED DNA REPAIR PROTEIN ALKB-RELATED"/>
    <property type="match status" value="1"/>
</dbReference>
<feature type="binding site" evidence="5">
    <location>
        <position position="262"/>
    </location>
    <ligand>
        <name>Fe cation</name>
        <dbReference type="ChEBI" id="CHEBI:24875"/>
        <note>catalytic</note>
    </ligand>
</feature>
<dbReference type="InterPro" id="IPR005123">
    <property type="entry name" value="Oxoglu/Fe-dep_dioxygenase_dom"/>
</dbReference>
<dbReference type="AlphaFoldDB" id="A0A179GWP1"/>
<keyword evidence="4 5" id="KW-0408">Iron</keyword>
<evidence type="ECO:0000256" key="5">
    <source>
        <dbReference type="PIRSR" id="PIRSR604574-2"/>
    </source>
</evidence>
<keyword evidence="3" id="KW-0560">Oxidoreductase</keyword>